<comment type="subcellular location">
    <subcellularLocation>
        <location evidence="1">Plastid</location>
        <location evidence="1">Chloroplast</location>
    </subcellularLocation>
</comment>
<evidence type="ECO:0000256" key="8">
    <source>
        <dbReference type="PROSITE-ProRule" id="PRU00176"/>
    </source>
</evidence>
<evidence type="ECO:0000256" key="4">
    <source>
        <dbReference type="ARBA" id="ARBA00022664"/>
    </source>
</evidence>
<feature type="compositionally biased region" description="Polar residues" evidence="9">
    <location>
        <begin position="149"/>
        <end position="167"/>
    </location>
</feature>
<dbReference type="InterPro" id="IPR048289">
    <property type="entry name" value="RRM2_NsCP33-like"/>
</dbReference>
<dbReference type="FunFam" id="3.30.70.330:FF:000361">
    <property type="entry name" value="28 kDa ribonucleoprotein, chloroplastic"/>
    <property type="match status" value="1"/>
</dbReference>
<dbReference type="EMBL" id="LR999452">
    <property type="protein sequence ID" value="CAE5962672.1"/>
    <property type="molecule type" value="Genomic_DNA"/>
</dbReference>
<protein>
    <recommendedName>
        <fullName evidence="10">RRM domain-containing protein</fullName>
    </recommendedName>
</protein>
<dbReference type="InterPro" id="IPR050502">
    <property type="entry name" value="Euk_RNA-bind_prot"/>
</dbReference>
<dbReference type="Pfam" id="PF00076">
    <property type="entry name" value="RRM_1"/>
    <property type="match status" value="2"/>
</dbReference>
<keyword evidence="2" id="KW-0150">Chloroplast</keyword>
<dbReference type="GO" id="GO:0003729">
    <property type="term" value="F:mRNA binding"/>
    <property type="evidence" value="ECO:0007669"/>
    <property type="project" value="TreeGrafter"/>
</dbReference>
<feature type="region of interest" description="Disordered" evidence="9">
    <location>
        <begin position="108"/>
        <end position="167"/>
    </location>
</feature>
<dbReference type="InterPro" id="IPR000504">
    <property type="entry name" value="RRM_dom"/>
</dbReference>
<evidence type="ECO:0000256" key="1">
    <source>
        <dbReference type="ARBA" id="ARBA00004229"/>
    </source>
</evidence>
<evidence type="ECO:0000256" key="5">
    <source>
        <dbReference type="ARBA" id="ARBA00022737"/>
    </source>
</evidence>
<dbReference type="PANTHER" id="PTHR48025:SF9">
    <property type="entry name" value="OS02G0815200 PROTEIN"/>
    <property type="match status" value="1"/>
</dbReference>
<keyword evidence="6 8" id="KW-0694">RNA-binding</keyword>
<dbReference type="GO" id="GO:1901259">
    <property type="term" value="P:chloroplast rRNA processing"/>
    <property type="evidence" value="ECO:0007669"/>
    <property type="project" value="TreeGrafter"/>
</dbReference>
<dbReference type="GO" id="GO:0009535">
    <property type="term" value="C:chloroplast thylakoid membrane"/>
    <property type="evidence" value="ECO:0007669"/>
    <property type="project" value="TreeGrafter"/>
</dbReference>
<dbReference type="GO" id="GO:0006397">
    <property type="term" value="P:mRNA processing"/>
    <property type="evidence" value="ECO:0007669"/>
    <property type="project" value="UniProtKB-KW"/>
</dbReference>
<dbReference type="Pfam" id="PF14009">
    <property type="entry name" value="PADRE"/>
    <property type="match status" value="1"/>
</dbReference>
<dbReference type="InterPro" id="IPR012677">
    <property type="entry name" value="Nucleotide-bd_a/b_plait_sf"/>
</dbReference>
<evidence type="ECO:0000313" key="12">
    <source>
        <dbReference type="Proteomes" id="UP000682877"/>
    </source>
</evidence>
<keyword evidence="7" id="KW-0687">Ribonucleoprotein</keyword>
<keyword evidence="5" id="KW-0677">Repeat</keyword>
<keyword evidence="3" id="KW-0934">Plastid</keyword>
<name>A0A8S1ZM72_ARAAE</name>
<feature type="compositionally biased region" description="Basic and acidic residues" evidence="9">
    <location>
        <begin position="113"/>
        <end position="148"/>
    </location>
</feature>
<evidence type="ECO:0000256" key="2">
    <source>
        <dbReference type="ARBA" id="ARBA00022528"/>
    </source>
</evidence>
<reference evidence="11" key="1">
    <citation type="submission" date="2021-01" db="EMBL/GenBank/DDBJ databases">
        <authorList>
            <person name="Bezrukov I."/>
        </authorList>
    </citation>
    <scope>NUCLEOTIDE SEQUENCE</scope>
</reference>
<dbReference type="Gene3D" id="3.30.70.330">
    <property type="match status" value="2"/>
</dbReference>
<feature type="domain" description="RRM" evidence="10">
    <location>
        <begin position="367"/>
        <end position="445"/>
    </location>
</feature>
<proteinExistence type="predicted"/>
<dbReference type="PROSITE" id="PS50102">
    <property type="entry name" value="RRM"/>
    <property type="match status" value="2"/>
</dbReference>
<evidence type="ECO:0000256" key="7">
    <source>
        <dbReference type="ARBA" id="ARBA00023274"/>
    </source>
</evidence>
<sequence length="449" mass="50008">MGNCQAVDAAALVLQHPDGKIDRYYGPVSVSEIMRMYPGHYVSLIIPLPEKNIPATTTTTTDDKSERRVVRFTRVKLLRPTESLVLGHAYRLITSQEVMKVLRAKKYAKTKKHQSETSMEKKKPSSEKKIDEDSDKNQNLETKDEKQRSVLTNSASSRSKTWRPSLQSISEATKSSVLGQSLCLSVQRDMAASTVPLSCFKLNHQPNLLHGCSKSSNQTLLKFNFPPLKPLLISSLSGSRRFRVLPETITVKLEEEEKEEEDSTVDLDPPAAINTKLYFGNLPYNVDSATLAQIIQDFANPELVEVLYNRDTGQSRGFAFVTMSNVEDCNIIIDNLDGTEYLGRALKVNFADKPKPNKEPLYPETEHKLFVGNLSWTVTSESLAGAFRECGDVVGARVVYDGDTGRSRGYGFVCYSSKAEMETALESLDGFELEGRAIRVNFVGSKLEG</sequence>
<accession>A0A8S1ZM72</accession>
<dbReference type="Proteomes" id="UP000682877">
    <property type="component" value="Chromosome 2"/>
</dbReference>
<keyword evidence="12" id="KW-1185">Reference proteome</keyword>
<feature type="domain" description="RRM" evidence="10">
    <location>
        <begin position="275"/>
        <end position="353"/>
    </location>
</feature>
<evidence type="ECO:0000256" key="6">
    <source>
        <dbReference type="ARBA" id="ARBA00022884"/>
    </source>
</evidence>
<dbReference type="InterPro" id="IPR025322">
    <property type="entry name" value="PADRE_dom"/>
</dbReference>
<evidence type="ECO:0000256" key="3">
    <source>
        <dbReference type="ARBA" id="ARBA00022640"/>
    </source>
</evidence>
<dbReference type="PANTHER" id="PTHR48025">
    <property type="entry name" value="OS02G0815200 PROTEIN"/>
    <property type="match status" value="1"/>
</dbReference>
<dbReference type="AlphaFoldDB" id="A0A8S1ZM72"/>
<dbReference type="SUPFAM" id="SSF54928">
    <property type="entry name" value="RNA-binding domain, RBD"/>
    <property type="match status" value="1"/>
</dbReference>
<dbReference type="SMART" id="SM00360">
    <property type="entry name" value="RRM"/>
    <property type="match status" value="2"/>
</dbReference>
<dbReference type="InterPro" id="IPR035979">
    <property type="entry name" value="RBD_domain_sf"/>
</dbReference>
<dbReference type="GO" id="GO:1990904">
    <property type="term" value="C:ribonucleoprotein complex"/>
    <property type="evidence" value="ECO:0007669"/>
    <property type="project" value="UniProtKB-KW"/>
</dbReference>
<gene>
    <name evidence="11" type="ORF">AARE701A_LOCUS4342</name>
</gene>
<evidence type="ECO:0000256" key="9">
    <source>
        <dbReference type="SAM" id="MobiDB-lite"/>
    </source>
</evidence>
<organism evidence="11 12">
    <name type="scientific">Arabidopsis arenosa</name>
    <name type="common">Sand rock-cress</name>
    <name type="synonym">Cardaminopsis arenosa</name>
    <dbReference type="NCBI Taxonomy" id="38785"/>
    <lineage>
        <taxon>Eukaryota</taxon>
        <taxon>Viridiplantae</taxon>
        <taxon>Streptophyta</taxon>
        <taxon>Embryophyta</taxon>
        <taxon>Tracheophyta</taxon>
        <taxon>Spermatophyta</taxon>
        <taxon>Magnoliopsida</taxon>
        <taxon>eudicotyledons</taxon>
        <taxon>Gunneridae</taxon>
        <taxon>Pentapetalae</taxon>
        <taxon>rosids</taxon>
        <taxon>malvids</taxon>
        <taxon>Brassicales</taxon>
        <taxon>Brassicaceae</taxon>
        <taxon>Camelineae</taxon>
        <taxon>Arabidopsis</taxon>
    </lineage>
</organism>
<evidence type="ECO:0000313" key="11">
    <source>
        <dbReference type="EMBL" id="CAE5962672.1"/>
    </source>
</evidence>
<dbReference type="CDD" id="cd21608">
    <property type="entry name" value="RRM2_NsCP33_like"/>
    <property type="match status" value="1"/>
</dbReference>
<evidence type="ECO:0000259" key="10">
    <source>
        <dbReference type="PROSITE" id="PS50102"/>
    </source>
</evidence>
<keyword evidence="4" id="KW-0507">mRNA processing</keyword>